<evidence type="ECO:0000256" key="4">
    <source>
        <dbReference type="ARBA" id="ARBA00023136"/>
    </source>
</evidence>
<name>A0ABQ3KUM4_9ALTE</name>
<dbReference type="InterPro" id="IPR018045">
    <property type="entry name" value="S04_transporter_CS"/>
</dbReference>
<dbReference type="EMBL" id="BNAO01000001">
    <property type="protein sequence ID" value="GHG60077.1"/>
    <property type="molecule type" value="Genomic_DNA"/>
</dbReference>
<feature type="transmembrane region" description="Helical" evidence="5">
    <location>
        <begin position="211"/>
        <end position="228"/>
    </location>
</feature>
<feature type="transmembrane region" description="Helical" evidence="5">
    <location>
        <begin position="317"/>
        <end position="340"/>
    </location>
</feature>
<feature type="transmembrane region" description="Helical" evidence="5">
    <location>
        <begin position="281"/>
        <end position="305"/>
    </location>
</feature>
<evidence type="ECO:0000256" key="5">
    <source>
        <dbReference type="SAM" id="Phobius"/>
    </source>
</evidence>
<evidence type="ECO:0000313" key="8">
    <source>
        <dbReference type="Proteomes" id="UP000659697"/>
    </source>
</evidence>
<feature type="transmembrane region" description="Helical" evidence="5">
    <location>
        <begin position="375"/>
        <end position="393"/>
    </location>
</feature>
<dbReference type="Pfam" id="PF00916">
    <property type="entry name" value="Sulfate_transp"/>
    <property type="match status" value="1"/>
</dbReference>
<evidence type="ECO:0000256" key="1">
    <source>
        <dbReference type="ARBA" id="ARBA00004141"/>
    </source>
</evidence>
<dbReference type="RefSeq" id="WP_189429446.1">
    <property type="nucleotide sequence ID" value="NZ_BNAO01000001.1"/>
</dbReference>
<evidence type="ECO:0000256" key="3">
    <source>
        <dbReference type="ARBA" id="ARBA00022989"/>
    </source>
</evidence>
<dbReference type="SUPFAM" id="SSF52091">
    <property type="entry name" value="SpoIIaa-like"/>
    <property type="match status" value="1"/>
</dbReference>
<dbReference type="InterPro" id="IPR036513">
    <property type="entry name" value="STAS_dom_sf"/>
</dbReference>
<dbReference type="PANTHER" id="PTHR11814">
    <property type="entry name" value="SULFATE TRANSPORTER"/>
    <property type="match status" value="1"/>
</dbReference>
<feature type="transmembrane region" description="Helical" evidence="5">
    <location>
        <begin position="33"/>
        <end position="53"/>
    </location>
</feature>
<dbReference type="NCBIfam" id="TIGR00815">
    <property type="entry name" value="sulP"/>
    <property type="match status" value="1"/>
</dbReference>
<dbReference type="InterPro" id="IPR011547">
    <property type="entry name" value="SLC26A/SulP_dom"/>
</dbReference>
<protein>
    <submittedName>
        <fullName evidence="7">Sodium-independent anion transporter</fullName>
    </submittedName>
</protein>
<dbReference type="PROSITE" id="PS01130">
    <property type="entry name" value="SLC26A"/>
    <property type="match status" value="1"/>
</dbReference>
<proteinExistence type="predicted"/>
<comment type="caution">
    <text evidence="7">The sequence shown here is derived from an EMBL/GenBank/DDBJ whole genome shotgun (WGS) entry which is preliminary data.</text>
</comment>
<evidence type="ECO:0000313" key="7">
    <source>
        <dbReference type="EMBL" id="GHG60077.1"/>
    </source>
</evidence>
<gene>
    <name evidence="7" type="ORF">GCM10010919_03210</name>
</gene>
<feature type="transmembrane region" description="Helical" evidence="5">
    <location>
        <begin position="100"/>
        <end position="122"/>
    </location>
</feature>
<keyword evidence="8" id="KW-1185">Reference proteome</keyword>
<organism evidence="7 8">
    <name type="scientific">Alishewanella longhuensis</name>
    <dbReference type="NCBI Taxonomy" id="1091037"/>
    <lineage>
        <taxon>Bacteria</taxon>
        <taxon>Pseudomonadati</taxon>
        <taxon>Pseudomonadota</taxon>
        <taxon>Gammaproteobacteria</taxon>
        <taxon>Alteromonadales</taxon>
        <taxon>Alteromonadaceae</taxon>
        <taxon>Alishewanella</taxon>
    </lineage>
</organism>
<keyword evidence="2 5" id="KW-0812">Transmembrane</keyword>
<feature type="transmembrane region" description="Helical" evidence="5">
    <location>
        <begin position="352"/>
        <end position="370"/>
    </location>
</feature>
<feature type="domain" description="STAS" evidence="6">
    <location>
        <begin position="459"/>
        <end position="570"/>
    </location>
</feature>
<comment type="subcellular location">
    <subcellularLocation>
        <location evidence="1">Membrane</location>
        <topology evidence="1">Multi-pass membrane protein</topology>
    </subcellularLocation>
</comment>
<dbReference type="CDD" id="cd07042">
    <property type="entry name" value="STAS_SulP_like_sulfate_transporter"/>
    <property type="match status" value="1"/>
</dbReference>
<dbReference type="NCBIfam" id="NF008660">
    <property type="entry name" value="PRK11660.1"/>
    <property type="match status" value="1"/>
</dbReference>
<evidence type="ECO:0000259" key="6">
    <source>
        <dbReference type="PROSITE" id="PS50801"/>
    </source>
</evidence>
<dbReference type="PROSITE" id="PS50801">
    <property type="entry name" value="STAS"/>
    <property type="match status" value="1"/>
</dbReference>
<dbReference type="InterPro" id="IPR001902">
    <property type="entry name" value="SLC26A/SulP_fam"/>
</dbReference>
<dbReference type="Gene3D" id="3.30.750.24">
    <property type="entry name" value="STAS domain"/>
    <property type="match status" value="1"/>
</dbReference>
<keyword evidence="3 5" id="KW-1133">Transmembrane helix</keyword>
<feature type="transmembrane region" description="Helical" evidence="5">
    <location>
        <begin position="134"/>
        <end position="152"/>
    </location>
</feature>
<dbReference type="Proteomes" id="UP000659697">
    <property type="component" value="Unassembled WGS sequence"/>
</dbReference>
<dbReference type="Pfam" id="PF01740">
    <property type="entry name" value="STAS"/>
    <property type="match status" value="1"/>
</dbReference>
<accession>A0ABQ3KUM4</accession>
<reference evidence="8" key="1">
    <citation type="journal article" date="2019" name="Int. J. Syst. Evol. Microbiol.">
        <title>The Global Catalogue of Microorganisms (GCM) 10K type strain sequencing project: providing services to taxonomists for standard genome sequencing and annotation.</title>
        <authorList>
            <consortium name="The Broad Institute Genomics Platform"/>
            <consortium name="The Broad Institute Genome Sequencing Center for Infectious Disease"/>
            <person name="Wu L."/>
            <person name="Ma J."/>
        </authorList>
    </citation>
    <scope>NUCLEOTIDE SEQUENCE [LARGE SCALE GENOMIC DNA]</scope>
    <source>
        <strain evidence="8">CGMCC 1.7003</strain>
    </source>
</reference>
<dbReference type="InterPro" id="IPR002645">
    <property type="entry name" value="STAS_dom"/>
</dbReference>
<sequence length="588" mass="62436">MSHRAHLFSLRIGHALRESWAEGYNRQKLLKDLLAGVTVGIIAIPLAMALAIASGVPPQYGLYTAIIAGFVIALTGGSRFSISGPTAAFVVILYPIALKYGLSGLLLASVLAGVMLVAMALFRLGRLIEYIPESVTLGFTSGIAIVIVILQVKDFFGLPLTALPEHFGDKIWLLAQSLPQTAWASLVVAVVTLAVMIGWRRLKTPIPPHLPALFIGTLLGLLLLQFGADLPTVASRFSYTATDGSTAAGVPPYLPYFDWPWNRPGPEGVPLSFSWQLAKDLLAAAFAIAMLGAIESLLCAVVLDNASGRRHSANSELLGQGIGNIITPFFGGITATAALARSSANFNAGAQSPIAAIVHALVVLLALLLLTPVLAYIPMAALAALLVMVAWGMSEAPKALHLLKTAPRSDVLVFLVCLLLTVVFDMVIAITAGILLATLLFMKDIAAMTKVTDISANRKQVDQPLPEGWKVLKISGPLFFAAADRIFAEIALLSAGQRGLVLYMDGVPLLDAGGLAALDKLRDSCRRQQVELLIADLQFQPLKTLAKAGVQPEPGLLTFYGSLREALEQLQQRQAQLASESPTAAPQD</sequence>
<feature type="transmembrane region" description="Helical" evidence="5">
    <location>
        <begin position="413"/>
        <end position="441"/>
    </location>
</feature>
<evidence type="ECO:0000256" key="2">
    <source>
        <dbReference type="ARBA" id="ARBA00022692"/>
    </source>
</evidence>
<feature type="transmembrane region" description="Helical" evidence="5">
    <location>
        <begin position="182"/>
        <end position="199"/>
    </location>
</feature>
<feature type="transmembrane region" description="Helical" evidence="5">
    <location>
        <begin position="60"/>
        <end position="80"/>
    </location>
</feature>
<keyword evidence="4 5" id="KW-0472">Membrane</keyword>